<evidence type="ECO:0000313" key="2">
    <source>
        <dbReference type="Proteomes" id="UP000075886"/>
    </source>
</evidence>
<sequence>MGELGRVETERAPICSVAWMTRPVTSRAGRQKPASRRLGNARPTTLIGPGLISCTSSTTRSQNRTGERATCANLLEVNVESELAGTGVVGARLDVIHGREGGTPPSDLRGYENYGQGDAVNEEYCLAEPCESLPKCPPGFIEKEGEGCVPEGCGCGGH</sequence>
<organism evidence="1 2">
    <name type="scientific">Anopheles farauti</name>
    <dbReference type="NCBI Taxonomy" id="69004"/>
    <lineage>
        <taxon>Eukaryota</taxon>
        <taxon>Metazoa</taxon>
        <taxon>Ecdysozoa</taxon>
        <taxon>Arthropoda</taxon>
        <taxon>Hexapoda</taxon>
        <taxon>Insecta</taxon>
        <taxon>Pterygota</taxon>
        <taxon>Neoptera</taxon>
        <taxon>Endopterygota</taxon>
        <taxon>Diptera</taxon>
        <taxon>Nematocera</taxon>
        <taxon>Culicoidea</taxon>
        <taxon>Culicidae</taxon>
        <taxon>Anophelinae</taxon>
        <taxon>Anopheles</taxon>
    </lineage>
</organism>
<reference evidence="1" key="2">
    <citation type="submission" date="2020-05" db="UniProtKB">
        <authorList>
            <consortium name="EnsemblMetazoa"/>
        </authorList>
    </citation>
    <scope>IDENTIFICATION</scope>
    <source>
        <strain evidence="1">FAR1</strain>
    </source>
</reference>
<protein>
    <submittedName>
        <fullName evidence="1">Uncharacterized protein</fullName>
    </submittedName>
</protein>
<dbReference type="AlphaFoldDB" id="A0A182QL41"/>
<accession>A0A182QL41</accession>
<dbReference type="EMBL" id="AXCN02000480">
    <property type="status" value="NOT_ANNOTATED_CDS"/>
    <property type="molecule type" value="Genomic_DNA"/>
</dbReference>
<keyword evidence="2" id="KW-1185">Reference proteome</keyword>
<dbReference type="VEuPathDB" id="VectorBase:AFAF012398"/>
<dbReference type="Proteomes" id="UP000075886">
    <property type="component" value="Unassembled WGS sequence"/>
</dbReference>
<name>A0A182QL41_9DIPT</name>
<evidence type="ECO:0000313" key="1">
    <source>
        <dbReference type="EnsemblMetazoa" id="AFAF012398-PA"/>
    </source>
</evidence>
<proteinExistence type="predicted"/>
<dbReference type="EnsemblMetazoa" id="AFAF012398-RA">
    <property type="protein sequence ID" value="AFAF012398-PA"/>
    <property type="gene ID" value="AFAF012398"/>
</dbReference>
<reference evidence="2" key="1">
    <citation type="submission" date="2014-01" db="EMBL/GenBank/DDBJ databases">
        <title>The Genome Sequence of Anopheles farauti FAR1 (V2).</title>
        <authorList>
            <consortium name="The Broad Institute Genomics Platform"/>
            <person name="Neafsey D.E."/>
            <person name="Besansky N."/>
            <person name="Howell P."/>
            <person name="Walton C."/>
            <person name="Young S.K."/>
            <person name="Zeng Q."/>
            <person name="Gargeya S."/>
            <person name="Fitzgerald M."/>
            <person name="Haas B."/>
            <person name="Abouelleil A."/>
            <person name="Allen A.W."/>
            <person name="Alvarado L."/>
            <person name="Arachchi H.M."/>
            <person name="Berlin A.M."/>
            <person name="Chapman S.B."/>
            <person name="Gainer-Dewar J."/>
            <person name="Goldberg J."/>
            <person name="Griggs A."/>
            <person name="Gujja S."/>
            <person name="Hansen M."/>
            <person name="Howarth C."/>
            <person name="Imamovic A."/>
            <person name="Ireland A."/>
            <person name="Larimer J."/>
            <person name="McCowan C."/>
            <person name="Murphy C."/>
            <person name="Pearson M."/>
            <person name="Poon T.W."/>
            <person name="Priest M."/>
            <person name="Roberts A."/>
            <person name="Saif S."/>
            <person name="Shea T."/>
            <person name="Sisk P."/>
            <person name="Sykes S."/>
            <person name="Wortman J."/>
            <person name="Nusbaum C."/>
            <person name="Birren B."/>
        </authorList>
    </citation>
    <scope>NUCLEOTIDE SEQUENCE [LARGE SCALE GENOMIC DNA]</scope>
    <source>
        <strain evidence="2">FAR1</strain>
    </source>
</reference>